<name>A0A075WFQ7_ARCFL</name>
<protein>
    <submittedName>
        <fullName evidence="8">Putative ATPase</fullName>
    </submittedName>
</protein>
<evidence type="ECO:0000256" key="4">
    <source>
        <dbReference type="ARBA" id="ARBA00048988"/>
    </source>
</evidence>
<comment type="similarity">
    <text evidence="1">Belongs to the HerA family.</text>
</comment>
<dbReference type="KEGG" id="afg:AFULGI_00011590"/>
<dbReference type="CDD" id="cd01127">
    <property type="entry name" value="TrwB_TraG_TraD_VirD4"/>
    <property type="match status" value="1"/>
</dbReference>
<dbReference type="Gene3D" id="3.40.50.300">
    <property type="entry name" value="P-loop containing nucleotide triphosphate hydrolases"/>
    <property type="match status" value="2"/>
</dbReference>
<dbReference type="Proteomes" id="UP000028501">
    <property type="component" value="Chromosome"/>
</dbReference>
<comment type="catalytic activity">
    <reaction evidence="4">
        <text>ATP + H2O = ADP + phosphate + H(+)</text>
        <dbReference type="Rhea" id="RHEA:13065"/>
        <dbReference type="ChEBI" id="CHEBI:15377"/>
        <dbReference type="ChEBI" id="CHEBI:15378"/>
        <dbReference type="ChEBI" id="CHEBI:30616"/>
        <dbReference type="ChEBI" id="CHEBI:43474"/>
        <dbReference type="ChEBI" id="CHEBI:456216"/>
        <dbReference type="EC" id="5.6.2.4"/>
    </reaction>
</comment>
<dbReference type="HOGENOM" id="CLU_023842_2_0_2"/>
<evidence type="ECO:0000256" key="2">
    <source>
        <dbReference type="ARBA" id="ARBA00034617"/>
    </source>
</evidence>
<evidence type="ECO:0000259" key="6">
    <source>
        <dbReference type="Pfam" id="PF01935"/>
    </source>
</evidence>
<reference evidence="8 9" key="1">
    <citation type="submission" date="2013-07" db="EMBL/GenBank/DDBJ databases">
        <title>Genome of Archaeoglobus fulgidus.</title>
        <authorList>
            <person name="Fiebig A."/>
            <person name="Birkeland N.-K."/>
        </authorList>
    </citation>
    <scope>NUCLEOTIDE SEQUENCE [LARGE SCALE GENOMIC DNA]</scope>
    <source>
        <strain evidence="8 9">DSM 8774</strain>
    </source>
</reference>
<sequence length="505" mass="56177">MKGAIGKIYGEASPFEFNFVIFNQKQVKRGDYIKVWNDVDGWVVAYVESIVAKSNVRDKEIREIANGSKEVFIGKAVVLGKREDGRLKVPRSPFVPGESVFLAEDKLIAEVLGLSVDGVYVGLLGDTGVKVKLDPNSLVQKHVCILAKTGSGKSYTAGVIIEELLEKNVPLLIIDPHGEYHSMRYPNESVDGDFGVKPKGYEDQIRILAPPISPFAERADELLILDGVNLSAEELIELTGLKNPTAQALLYQALKELKDEDYTIRDIMDEVESIKHNGKWTLLGALAKVEESGLFGEKPTDLRKLLQRGKATIIDLRGVEPTYQDLIVSRVCTKLFELRKKGEVEPGMIVIEEAHNFIPERGFDKAVSTGILRTIASEGRKFGLGLMVISQRPARVDKNVISQCNTQIILRVTNPNDINAIKNGVEGITAEMVEEIKRLPPGHAMIVSPELERPVIVRVRSRRSKHGEAVSVTKPKEDKKKKKQKKSKKVEAKKEKKGFLRRLFG</sequence>
<feature type="domain" description="Helicase HerA central" evidence="6">
    <location>
        <begin position="120"/>
        <end position="334"/>
    </location>
</feature>
<evidence type="ECO:0000313" key="9">
    <source>
        <dbReference type="Proteomes" id="UP000028501"/>
    </source>
</evidence>
<feature type="region of interest" description="Disordered" evidence="5">
    <location>
        <begin position="462"/>
        <end position="497"/>
    </location>
</feature>
<accession>A0A075WFQ7</accession>
<feature type="domain" description="Helicase HerA barrel" evidence="7">
    <location>
        <begin position="5"/>
        <end position="84"/>
    </location>
</feature>
<dbReference type="InterPro" id="IPR008571">
    <property type="entry name" value="HerA-like"/>
</dbReference>
<dbReference type="EMBL" id="CP006577">
    <property type="protein sequence ID" value="AIG97939.1"/>
    <property type="molecule type" value="Genomic_DNA"/>
</dbReference>
<dbReference type="AlphaFoldDB" id="A0A075WFQ7"/>
<dbReference type="Pfam" id="PF09378">
    <property type="entry name" value="HAS-barrel"/>
    <property type="match status" value="1"/>
</dbReference>
<organism evidence="8 9">
    <name type="scientific">Archaeoglobus fulgidus DSM 8774</name>
    <dbReference type="NCBI Taxonomy" id="1344584"/>
    <lineage>
        <taxon>Archaea</taxon>
        <taxon>Methanobacteriati</taxon>
        <taxon>Methanobacteriota</taxon>
        <taxon>Archaeoglobi</taxon>
        <taxon>Archaeoglobales</taxon>
        <taxon>Archaeoglobaceae</taxon>
        <taxon>Archaeoglobus</taxon>
    </lineage>
</organism>
<feature type="compositionally biased region" description="Basic residues" evidence="5">
    <location>
        <begin position="479"/>
        <end position="488"/>
    </location>
</feature>
<evidence type="ECO:0000313" key="8">
    <source>
        <dbReference type="EMBL" id="AIG97939.1"/>
    </source>
</evidence>
<dbReference type="GO" id="GO:0043138">
    <property type="term" value="F:3'-5' DNA helicase activity"/>
    <property type="evidence" value="ECO:0007669"/>
    <property type="project" value="UniProtKB-EC"/>
</dbReference>
<dbReference type="RefSeq" id="WP_010878560.1">
    <property type="nucleotide sequence ID" value="NZ_CP006577.1"/>
</dbReference>
<evidence type="ECO:0000256" key="1">
    <source>
        <dbReference type="ARBA" id="ARBA00007816"/>
    </source>
</evidence>
<evidence type="ECO:0000259" key="7">
    <source>
        <dbReference type="Pfam" id="PF09378"/>
    </source>
</evidence>
<dbReference type="GO" id="GO:0043139">
    <property type="term" value="F:5'-3' DNA helicase activity"/>
    <property type="evidence" value="ECO:0007669"/>
    <property type="project" value="UniProtKB-EC"/>
</dbReference>
<comment type="catalytic activity">
    <reaction evidence="3">
        <text>ATP + H2O = ADP + phosphate + H(+)</text>
        <dbReference type="Rhea" id="RHEA:13065"/>
        <dbReference type="ChEBI" id="CHEBI:15377"/>
        <dbReference type="ChEBI" id="CHEBI:15378"/>
        <dbReference type="ChEBI" id="CHEBI:30616"/>
        <dbReference type="ChEBI" id="CHEBI:43474"/>
        <dbReference type="ChEBI" id="CHEBI:456216"/>
        <dbReference type="EC" id="5.6.2.3"/>
    </reaction>
</comment>
<dbReference type="PANTHER" id="PTHR42957">
    <property type="entry name" value="HELICASE MJ1565-RELATED"/>
    <property type="match status" value="1"/>
</dbReference>
<proteinExistence type="inferred from homology"/>
<dbReference type="SUPFAM" id="SSF52540">
    <property type="entry name" value="P-loop containing nucleoside triphosphate hydrolases"/>
    <property type="match status" value="1"/>
</dbReference>
<gene>
    <name evidence="8" type="ORF">AFULGI_00011590</name>
</gene>
<dbReference type="PANTHER" id="PTHR42957:SF1">
    <property type="entry name" value="HELICASE MJ1565-RELATED"/>
    <property type="match status" value="1"/>
</dbReference>
<dbReference type="Pfam" id="PF01935">
    <property type="entry name" value="DUF87"/>
    <property type="match status" value="1"/>
</dbReference>
<dbReference type="InterPro" id="IPR018538">
    <property type="entry name" value="HerA_barrel_dom"/>
</dbReference>
<comment type="catalytic activity">
    <reaction evidence="2">
        <text>Couples ATP hydrolysis with the unwinding of duplex DNA by translocating in the 3'-5' direction.</text>
        <dbReference type="EC" id="5.6.2.4"/>
    </reaction>
</comment>
<dbReference type="GeneID" id="24794670"/>
<dbReference type="InterPro" id="IPR027417">
    <property type="entry name" value="P-loop_NTPase"/>
</dbReference>
<dbReference type="InterPro" id="IPR002789">
    <property type="entry name" value="HerA_central"/>
</dbReference>
<evidence type="ECO:0000256" key="5">
    <source>
        <dbReference type="SAM" id="MobiDB-lite"/>
    </source>
</evidence>
<evidence type="ECO:0000256" key="3">
    <source>
        <dbReference type="ARBA" id="ARBA00048954"/>
    </source>
</evidence>